<accession>A0ABU5VUJ4</accession>
<comment type="caution">
    <text evidence="14">The sequence shown here is derived from an EMBL/GenBank/DDBJ whole genome shotgun (WGS) entry which is preliminary data.</text>
</comment>
<evidence type="ECO:0000256" key="7">
    <source>
        <dbReference type="ARBA" id="ARBA00023154"/>
    </source>
</evidence>
<name>A0ABU5VUJ4_9BACT</name>
<keyword evidence="3" id="KW-0521">NADP</keyword>
<keyword evidence="5" id="KW-0560">Oxidoreductase</keyword>
<evidence type="ECO:0000256" key="1">
    <source>
        <dbReference type="ARBA" id="ARBA00006642"/>
    </source>
</evidence>
<evidence type="ECO:0000256" key="6">
    <source>
        <dbReference type="ARBA" id="ARBA00023027"/>
    </source>
</evidence>
<comment type="pathway">
    <text evidence="8">Amino-acid biosynthesis; L-lysine biosynthesis via DAP pathway; (S)-tetrahydrodipicolinate from L-aspartate: step 4/4.</text>
</comment>
<feature type="domain" description="Dihydrodipicolinate reductase N-terminal" evidence="12">
    <location>
        <begin position="3"/>
        <end position="127"/>
    </location>
</feature>
<dbReference type="Pfam" id="PF05173">
    <property type="entry name" value="DapB_C"/>
    <property type="match status" value="1"/>
</dbReference>
<dbReference type="PANTHER" id="PTHR20836">
    <property type="entry name" value="DIHYDRODIPICOLINATE REDUCTASE"/>
    <property type="match status" value="1"/>
</dbReference>
<evidence type="ECO:0000256" key="11">
    <source>
        <dbReference type="ARBA" id="ARBA00049396"/>
    </source>
</evidence>
<evidence type="ECO:0000313" key="15">
    <source>
        <dbReference type="Proteomes" id="UP001302274"/>
    </source>
</evidence>
<dbReference type="EC" id="1.17.1.8" evidence="9"/>
<dbReference type="SUPFAM" id="SSF51735">
    <property type="entry name" value="NAD(P)-binding Rossmann-fold domains"/>
    <property type="match status" value="1"/>
</dbReference>
<keyword evidence="15" id="KW-1185">Reference proteome</keyword>
<keyword evidence="2" id="KW-0028">Amino-acid biosynthesis</keyword>
<evidence type="ECO:0000256" key="3">
    <source>
        <dbReference type="ARBA" id="ARBA00022857"/>
    </source>
</evidence>
<gene>
    <name evidence="14" type="ORF">SHI21_08715</name>
</gene>
<dbReference type="SUPFAM" id="SSF55347">
    <property type="entry name" value="Glyceraldehyde-3-phosphate dehydrogenase-like, C-terminal domain"/>
    <property type="match status" value="1"/>
</dbReference>
<keyword evidence="4" id="KW-0220">Diaminopimelate biosynthesis</keyword>
<dbReference type="Proteomes" id="UP001302274">
    <property type="component" value="Unassembled WGS sequence"/>
</dbReference>
<dbReference type="PIRSF" id="PIRSF000161">
    <property type="entry name" value="DHPR"/>
    <property type="match status" value="1"/>
</dbReference>
<keyword evidence="6" id="KW-0520">NAD</keyword>
<evidence type="ECO:0000256" key="9">
    <source>
        <dbReference type="ARBA" id="ARBA00038983"/>
    </source>
</evidence>
<organism evidence="14 15">
    <name type="scientific">Bacteriovorax antarcticus</name>
    <dbReference type="NCBI Taxonomy" id="3088717"/>
    <lineage>
        <taxon>Bacteria</taxon>
        <taxon>Pseudomonadati</taxon>
        <taxon>Bdellovibrionota</taxon>
        <taxon>Bacteriovoracia</taxon>
        <taxon>Bacteriovoracales</taxon>
        <taxon>Bacteriovoracaceae</taxon>
        <taxon>Bacteriovorax</taxon>
    </lineage>
</organism>
<comment type="similarity">
    <text evidence="1">Belongs to the DapB family.</text>
</comment>
<evidence type="ECO:0000256" key="2">
    <source>
        <dbReference type="ARBA" id="ARBA00022605"/>
    </source>
</evidence>
<dbReference type="Gene3D" id="3.30.360.10">
    <property type="entry name" value="Dihydrodipicolinate Reductase, domain 2"/>
    <property type="match status" value="1"/>
</dbReference>
<dbReference type="Gene3D" id="3.40.50.720">
    <property type="entry name" value="NAD(P)-binding Rossmann-like Domain"/>
    <property type="match status" value="1"/>
</dbReference>
<evidence type="ECO:0000256" key="4">
    <source>
        <dbReference type="ARBA" id="ARBA00022915"/>
    </source>
</evidence>
<comment type="catalytic activity">
    <reaction evidence="11">
        <text>(S)-2,3,4,5-tetrahydrodipicolinate + NAD(+) + H2O = (2S,4S)-4-hydroxy-2,3,4,5-tetrahydrodipicolinate + NADH + H(+)</text>
        <dbReference type="Rhea" id="RHEA:35323"/>
        <dbReference type="ChEBI" id="CHEBI:15377"/>
        <dbReference type="ChEBI" id="CHEBI:15378"/>
        <dbReference type="ChEBI" id="CHEBI:16845"/>
        <dbReference type="ChEBI" id="CHEBI:57540"/>
        <dbReference type="ChEBI" id="CHEBI:57945"/>
        <dbReference type="ChEBI" id="CHEBI:67139"/>
        <dbReference type="EC" id="1.17.1.8"/>
    </reaction>
</comment>
<dbReference type="InterPro" id="IPR023940">
    <property type="entry name" value="DHDPR_bac"/>
</dbReference>
<comment type="catalytic activity">
    <reaction evidence="10">
        <text>(S)-2,3,4,5-tetrahydrodipicolinate + NADP(+) + H2O = (2S,4S)-4-hydroxy-2,3,4,5-tetrahydrodipicolinate + NADPH + H(+)</text>
        <dbReference type="Rhea" id="RHEA:35331"/>
        <dbReference type="ChEBI" id="CHEBI:15377"/>
        <dbReference type="ChEBI" id="CHEBI:15378"/>
        <dbReference type="ChEBI" id="CHEBI:16845"/>
        <dbReference type="ChEBI" id="CHEBI:57783"/>
        <dbReference type="ChEBI" id="CHEBI:58349"/>
        <dbReference type="ChEBI" id="CHEBI:67139"/>
        <dbReference type="EC" id="1.17.1.8"/>
    </reaction>
</comment>
<dbReference type="InterPro" id="IPR000846">
    <property type="entry name" value="DapB_N"/>
</dbReference>
<evidence type="ECO:0000256" key="5">
    <source>
        <dbReference type="ARBA" id="ARBA00023002"/>
    </source>
</evidence>
<dbReference type="InterPro" id="IPR022663">
    <property type="entry name" value="DapB_C"/>
</dbReference>
<dbReference type="EMBL" id="JAYGJQ010000001">
    <property type="protein sequence ID" value="MEA9356282.1"/>
    <property type="molecule type" value="Genomic_DNA"/>
</dbReference>
<evidence type="ECO:0000313" key="14">
    <source>
        <dbReference type="EMBL" id="MEA9356282.1"/>
    </source>
</evidence>
<proteinExistence type="inferred from homology"/>
<evidence type="ECO:0000256" key="8">
    <source>
        <dbReference type="ARBA" id="ARBA00037922"/>
    </source>
</evidence>
<keyword evidence="7" id="KW-0457">Lysine biosynthesis</keyword>
<evidence type="ECO:0000256" key="10">
    <source>
        <dbReference type="ARBA" id="ARBA00049080"/>
    </source>
</evidence>
<protein>
    <recommendedName>
        <fullName evidence="9">4-hydroxy-tetrahydrodipicolinate reductase</fullName>
        <ecNumber evidence="9">1.17.1.8</ecNumber>
    </recommendedName>
</protein>
<sequence length="260" mass="28852">MKIRIGLLGFGRTGSIVAKELVSDPALSLEWVCKRTISKELLYASHSLGFDKKFAPFISEDKMNKPFLDKNPVDIVIDFSSSNACKLYSEISKSGAKIVSAISNYTTEQFTNILEASKETAILHSPNITLGINWLMMASKLLQKIIPHADIEVIEEHFRDKKDISGTALKLATNLNLDPGKHVNSIRVGGIIGKHEVIFGLPHQTLRLTHESINRAAFGTGAIFASKWLQNKENGLYSMDNAIQENFVSKLLELTEVQKL</sequence>
<dbReference type="PANTHER" id="PTHR20836:SF0">
    <property type="entry name" value="4-HYDROXY-TETRAHYDRODIPICOLINATE REDUCTASE 1, CHLOROPLASTIC-RELATED"/>
    <property type="match status" value="1"/>
</dbReference>
<feature type="domain" description="Dihydrodipicolinate reductase C-terminal" evidence="13">
    <location>
        <begin position="131"/>
        <end position="242"/>
    </location>
</feature>
<evidence type="ECO:0000259" key="12">
    <source>
        <dbReference type="Pfam" id="PF01113"/>
    </source>
</evidence>
<dbReference type="RefSeq" id="WP_323575971.1">
    <property type="nucleotide sequence ID" value="NZ_JAYGJQ010000001.1"/>
</dbReference>
<reference evidence="14 15" key="1">
    <citation type="submission" date="2023-11" db="EMBL/GenBank/DDBJ databases">
        <title>A Novel Polar Bacteriovorax (B. antarcticus) Isolated from the Biocrust in Antarctica.</title>
        <authorList>
            <person name="Mun W."/>
            <person name="Choi S.Y."/>
            <person name="Mitchell R.J."/>
        </authorList>
    </citation>
    <scope>NUCLEOTIDE SEQUENCE [LARGE SCALE GENOMIC DNA]</scope>
    <source>
        <strain evidence="14 15">PP10</strain>
    </source>
</reference>
<dbReference type="InterPro" id="IPR036291">
    <property type="entry name" value="NAD(P)-bd_dom_sf"/>
</dbReference>
<evidence type="ECO:0000259" key="13">
    <source>
        <dbReference type="Pfam" id="PF05173"/>
    </source>
</evidence>
<dbReference type="Pfam" id="PF01113">
    <property type="entry name" value="DapB_N"/>
    <property type="match status" value="1"/>
</dbReference>